<feature type="domain" description="Rhodanese" evidence="1">
    <location>
        <begin position="34"/>
        <end position="118"/>
    </location>
</feature>
<name>A0A2P8D1M4_9BACT</name>
<evidence type="ECO:0000259" key="1">
    <source>
        <dbReference type="PROSITE" id="PS50206"/>
    </source>
</evidence>
<dbReference type="Proteomes" id="UP000240572">
    <property type="component" value="Unassembled WGS sequence"/>
</dbReference>
<dbReference type="InterPro" id="IPR036873">
    <property type="entry name" value="Rhodanese-like_dom_sf"/>
</dbReference>
<evidence type="ECO:0000313" key="2">
    <source>
        <dbReference type="EMBL" id="PSK91115.1"/>
    </source>
</evidence>
<protein>
    <submittedName>
        <fullName evidence="2">Phage shock protein E</fullName>
    </submittedName>
</protein>
<dbReference type="OrthoDB" id="9808735at2"/>
<comment type="caution">
    <text evidence="2">The sequence shown here is derived from an EMBL/GenBank/DDBJ whole genome shotgun (WGS) entry which is preliminary data.</text>
</comment>
<dbReference type="RefSeq" id="WP_106523723.1">
    <property type="nucleotide sequence ID" value="NZ_PYGD01000006.1"/>
</dbReference>
<reference evidence="2 3" key="1">
    <citation type="submission" date="2018-03" db="EMBL/GenBank/DDBJ databases">
        <title>Genomic Encyclopedia of Type Strains, Phase III (KMG-III): the genomes of soil and plant-associated and newly described type strains.</title>
        <authorList>
            <person name="Whitman W."/>
        </authorList>
    </citation>
    <scope>NUCLEOTIDE SEQUENCE [LARGE SCALE GENOMIC DNA]</scope>
    <source>
        <strain evidence="2 3">CGMCC 1.12700</strain>
    </source>
</reference>
<dbReference type="Gene3D" id="3.40.250.10">
    <property type="entry name" value="Rhodanese-like domain"/>
    <property type="match status" value="1"/>
</dbReference>
<sequence length="119" mass="13244">MKTIVITLLVLAGLYMVYRSYRFLNLDKGLDQKVRNGAVILDVRTESEYRTGHIEGSVNIPLSRLHADTVPLDPSKVYITVCSHGLRSVKAAALLREKGYKQVYNGGAWSDLQQTLAGH</sequence>
<dbReference type="SUPFAM" id="SSF52821">
    <property type="entry name" value="Rhodanese/Cell cycle control phosphatase"/>
    <property type="match status" value="1"/>
</dbReference>
<dbReference type="PANTHER" id="PTHR43031">
    <property type="entry name" value="FAD-DEPENDENT OXIDOREDUCTASE"/>
    <property type="match status" value="1"/>
</dbReference>
<organism evidence="2 3">
    <name type="scientific">Taibaiella chishuiensis</name>
    <dbReference type="NCBI Taxonomy" id="1434707"/>
    <lineage>
        <taxon>Bacteria</taxon>
        <taxon>Pseudomonadati</taxon>
        <taxon>Bacteroidota</taxon>
        <taxon>Chitinophagia</taxon>
        <taxon>Chitinophagales</taxon>
        <taxon>Chitinophagaceae</taxon>
        <taxon>Taibaiella</taxon>
    </lineage>
</organism>
<keyword evidence="3" id="KW-1185">Reference proteome</keyword>
<dbReference type="CDD" id="cd00158">
    <property type="entry name" value="RHOD"/>
    <property type="match status" value="1"/>
</dbReference>
<dbReference type="PROSITE" id="PS50206">
    <property type="entry name" value="RHODANESE_3"/>
    <property type="match status" value="1"/>
</dbReference>
<dbReference type="EMBL" id="PYGD01000006">
    <property type="protein sequence ID" value="PSK91115.1"/>
    <property type="molecule type" value="Genomic_DNA"/>
</dbReference>
<proteinExistence type="predicted"/>
<dbReference type="PANTHER" id="PTHR43031:SF1">
    <property type="entry name" value="PYRIDINE NUCLEOTIDE-DISULPHIDE OXIDOREDUCTASE"/>
    <property type="match status" value="1"/>
</dbReference>
<dbReference type="Pfam" id="PF00581">
    <property type="entry name" value="Rhodanese"/>
    <property type="match status" value="1"/>
</dbReference>
<dbReference type="InterPro" id="IPR001763">
    <property type="entry name" value="Rhodanese-like_dom"/>
</dbReference>
<accession>A0A2P8D1M4</accession>
<dbReference type="AlphaFoldDB" id="A0A2P8D1M4"/>
<gene>
    <name evidence="2" type="ORF">B0I18_106126</name>
</gene>
<dbReference type="InterPro" id="IPR050229">
    <property type="entry name" value="GlpE_sulfurtransferase"/>
</dbReference>
<evidence type="ECO:0000313" key="3">
    <source>
        <dbReference type="Proteomes" id="UP000240572"/>
    </source>
</evidence>
<dbReference type="SMART" id="SM00450">
    <property type="entry name" value="RHOD"/>
    <property type="match status" value="1"/>
</dbReference>